<gene>
    <name evidence="2" type="ORF">GHJ91_29300</name>
</gene>
<protein>
    <recommendedName>
        <fullName evidence="3">Lipoprotein</fullName>
    </recommendedName>
</protein>
<dbReference type="AlphaFoldDB" id="A0A6G1WTS6"/>
<proteinExistence type="predicted"/>
<feature type="non-terminal residue" evidence="2">
    <location>
        <position position="161"/>
    </location>
</feature>
<dbReference type="RefSeq" id="WP_153414048.1">
    <property type="nucleotide sequence ID" value="NZ_WISB01000186.1"/>
</dbReference>
<dbReference type="EMBL" id="WISB01000186">
    <property type="protein sequence ID" value="MQW73071.1"/>
    <property type="molecule type" value="Genomic_DNA"/>
</dbReference>
<comment type="caution">
    <text evidence="2">The sequence shown here is derived from an EMBL/GenBank/DDBJ whole genome shotgun (WGS) entry which is preliminary data.</text>
</comment>
<feature type="compositionally biased region" description="Low complexity" evidence="1">
    <location>
        <begin position="114"/>
        <end position="161"/>
    </location>
</feature>
<evidence type="ECO:0000256" key="1">
    <source>
        <dbReference type="SAM" id="MobiDB-lite"/>
    </source>
</evidence>
<sequence>MHIGKYFGLSAAFIVGGCATSETMVLKPYRLENGVVLQDVVTVGGNGKGTAPVVTAVKTFELAGNKTRLVHSASGSEGSMGSAVARAVASGVAAGVPAAVAQVIANRADGERITVSNSNSSSPVNTNTNTPTNTNNPTNTNTNNPTNTNTNTSMPTNTNTN</sequence>
<evidence type="ECO:0000313" key="2">
    <source>
        <dbReference type="EMBL" id="MQW73071.1"/>
    </source>
</evidence>
<name>A0A6G1WTS6_9HYPH</name>
<accession>A0A6G1WTS6</accession>
<dbReference type="PROSITE" id="PS51257">
    <property type="entry name" value="PROKAR_LIPOPROTEIN"/>
    <property type="match status" value="1"/>
</dbReference>
<evidence type="ECO:0008006" key="3">
    <source>
        <dbReference type="Google" id="ProtNLM"/>
    </source>
</evidence>
<feature type="region of interest" description="Disordered" evidence="1">
    <location>
        <begin position="112"/>
        <end position="161"/>
    </location>
</feature>
<organism evidence="2">
    <name type="scientific">Sinorhizobium medicae</name>
    <dbReference type="NCBI Taxonomy" id="110321"/>
    <lineage>
        <taxon>Bacteria</taxon>
        <taxon>Pseudomonadati</taxon>
        <taxon>Pseudomonadota</taxon>
        <taxon>Alphaproteobacteria</taxon>
        <taxon>Hyphomicrobiales</taxon>
        <taxon>Rhizobiaceae</taxon>
        <taxon>Sinorhizobium/Ensifer group</taxon>
        <taxon>Sinorhizobium</taxon>
    </lineage>
</organism>
<reference evidence="2" key="1">
    <citation type="journal article" date="2013" name="Genome Biol.">
        <title>Comparative genomics of the core and accessory genomes of 48 Sinorhizobium strains comprising five genospecies.</title>
        <authorList>
            <person name="Sugawara M."/>
            <person name="Epstein B."/>
            <person name="Badgley B.D."/>
            <person name="Unno T."/>
            <person name="Xu L."/>
            <person name="Reese J."/>
            <person name="Gyaneshwar P."/>
            <person name="Denny R."/>
            <person name="Mudge J."/>
            <person name="Bharti A.K."/>
            <person name="Farmer A.D."/>
            <person name="May G.D."/>
            <person name="Woodward J.E."/>
            <person name="Medigue C."/>
            <person name="Vallenet D."/>
            <person name="Lajus A."/>
            <person name="Rouy Z."/>
            <person name="Martinez-Vaz B."/>
            <person name="Tiffin P."/>
            <person name="Young N.D."/>
            <person name="Sadowsky M.J."/>
        </authorList>
    </citation>
    <scope>NUCLEOTIDE SEQUENCE</scope>
    <source>
        <strain evidence="2">M1</strain>
    </source>
</reference>